<evidence type="ECO:0000313" key="2">
    <source>
        <dbReference type="Proteomes" id="UP000676079"/>
    </source>
</evidence>
<reference evidence="2" key="1">
    <citation type="submission" date="2021-05" db="EMBL/GenBank/DDBJ databases">
        <title>Direct Submission.</title>
        <authorList>
            <person name="Li K."/>
            <person name="Gao J."/>
        </authorList>
    </citation>
    <scope>NUCLEOTIDE SEQUENCE [LARGE SCALE GENOMIC DNA]</scope>
    <source>
        <strain evidence="2">Mg02</strain>
        <plasmid evidence="2">unnamed2</plasmid>
    </source>
</reference>
<evidence type="ECO:0000313" key="1">
    <source>
        <dbReference type="EMBL" id="QUX26376.1"/>
    </source>
</evidence>
<keyword evidence="1" id="KW-0614">Plasmid</keyword>
<accession>A0ABX8BZW2</accession>
<keyword evidence="2" id="KW-1185">Reference proteome</keyword>
<dbReference type="Proteomes" id="UP000676079">
    <property type="component" value="Plasmid unnamed2"/>
</dbReference>
<proteinExistence type="predicted"/>
<name>A0ABX8BZW2_9ACTN</name>
<organism evidence="1 2">
    <name type="scientific">Nocardiopsis changdeensis</name>
    <dbReference type="NCBI Taxonomy" id="2831969"/>
    <lineage>
        <taxon>Bacteria</taxon>
        <taxon>Bacillati</taxon>
        <taxon>Actinomycetota</taxon>
        <taxon>Actinomycetes</taxon>
        <taxon>Streptosporangiales</taxon>
        <taxon>Nocardiopsidaceae</taxon>
        <taxon>Nocardiopsis</taxon>
    </lineage>
</organism>
<protein>
    <submittedName>
        <fullName evidence="1">Uncharacterized protein</fullName>
    </submittedName>
</protein>
<geneLocation type="plasmid" evidence="1 2">
    <name>unnamed2</name>
</geneLocation>
<dbReference type="EMBL" id="CP074134">
    <property type="protein sequence ID" value="QUX26376.1"/>
    <property type="molecule type" value="Genomic_DNA"/>
</dbReference>
<dbReference type="RefSeq" id="WP_220566111.1">
    <property type="nucleotide sequence ID" value="NZ_CP074134.1"/>
</dbReference>
<sequence>MLDLLERLAGLVRDRIHGECYELIAHQHDAVSASAAAHHQAEAELAAARVELAAALAENTTLRALLDGAAAPADRA</sequence>
<gene>
    <name evidence="1" type="ORF">KGD84_32265</name>
</gene>